<proteinExistence type="predicted"/>
<organism evidence="8">
    <name type="scientific">Salix viminalis</name>
    <name type="common">Common osier</name>
    <name type="synonym">Basket willow</name>
    <dbReference type="NCBI Taxonomy" id="40686"/>
    <lineage>
        <taxon>Eukaryota</taxon>
        <taxon>Viridiplantae</taxon>
        <taxon>Streptophyta</taxon>
        <taxon>Embryophyta</taxon>
        <taxon>Tracheophyta</taxon>
        <taxon>Spermatophyta</taxon>
        <taxon>Magnoliopsida</taxon>
        <taxon>eudicotyledons</taxon>
        <taxon>Gunneridae</taxon>
        <taxon>Pentapetalae</taxon>
        <taxon>rosids</taxon>
        <taxon>fabids</taxon>
        <taxon>Malpighiales</taxon>
        <taxon>Salicaceae</taxon>
        <taxon>Saliceae</taxon>
        <taxon>Salix</taxon>
    </lineage>
</organism>
<feature type="compositionally biased region" description="Polar residues" evidence="5">
    <location>
        <begin position="84"/>
        <end position="102"/>
    </location>
</feature>
<feature type="domain" description="BED-type" evidence="7">
    <location>
        <begin position="5"/>
        <end position="63"/>
    </location>
</feature>
<evidence type="ECO:0000256" key="2">
    <source>
        <dbReference type="ARBA" id="ARBA00022771"/>
    </source>
</evidence>
<evidence type="ECO:0000259" key="7">
    <source>
        <dbReference type="PROSITE" id="PS50808"/>
    </source>
</evidence>
<keyword evidence="6" id="KW-0472">Membrane</keyword>
<dbReference type="PANTHER" id="PTHR46951:SF2">
    <property type="entry name" value="BED-TYPE DOMAIN-CONTAINING PROTEIN"/>
    <property type="match status" value="1"/>
</dbReference>
<evidence type="ECO:0000256" key="5">
    <source>
        <dbReference type="SAM" id="MobiDB-lite"/>
    </source>
</evidence>
<keyword evidence="6" id="KW-1133">Transmembrane helix</keyword>
<feature type="region of interest" description="Disordered" evidence="5">
    <location>
        <begin position="65"/>
        <end position="112"/>
    </location>
</feature>
<dbReference type="AlphaFoldDB" id="A0A6N2KBA1"/>
<dbReference type="GO" id="GO:0003677">
    <property type="term" value="F:DNA binding"/>
    <property type="evidence" value="ECO:0007669"/>
    <property type="project" value="InterPro"/>
</dbReference>
<accession>A0A6N2KBA1</accession>
<dbReference type="PANTHER" id="PTHR46951">
    <property type="entry name" value="BED-TYPE DOMAIN-CONTAINING PROTEIN"/>
    <property type="match status" value="1"/>
</dbReference>
<name>A0A6N2KBA1_SALVM</name>
<protein>
    <recommendedName>
        <fullName evidence="7">BED-type domain-containing protein</fullName>
    </recommendedName>
</protein>
<reference evidence="8" key="1">
    <citation type="submission" date="2019-03" db="EMBL/GenBank/DDBJ databases">
        <authorList>
            <person name="Mank J."/>
            <person name="Almeida P."/>
        </authorList>
    </citation>
    <scope>NUCLEOTIDE SEQUENCE</scope>
    <source>
        <strain evidence="8">78183</strain>
    </source>
</reference>
<keyword evidence="3" id="KW-0862">Zinc</keyword>
<evidence type="ECO:0000256" key="6">
    <source>
        <dbReference type="SAM" id="Phobius"/>
    </source>
</evidence>
<dbReference type="EMBL" id="CAADRP010000213">
    <property type="protein sequence ID" value="VFU24912.1"/>
    <property type="molecule type" value="Genomic_DNA"/>
</dbReference>
<feature type="region of interest" description="Disordered" evidence="5">
    <location>
        <begin position="160"/>
        <end position="183"/>
    </location>
</feature>
<dbReference type="GO" id="GO:0008270">
    <property type="term" value="F:zinc ion binding"/>
    <property type="evidence" value="ECO:0007669"/>
    <property type="project" value="UniProtKB-KW"/>
</dbReference>
<feature type="transmembrane region" description="Helical" evidence="6">
    <location>
        <begin position="197"/>
        <end position="216"/>
    </location>
</feature>
<evidence type="ECO:0000256" key="4">
    <source>
        <dbReference type="PROSITE-ProRule" id="PRU00027"/>
    </source>
</evidence>
<gene>
    <name evidence="8" type="ORF">SVIM_LOCUS51691</name>
</gene>
<sequence length="255" mass="28479">MKVARQNDPFWDYVEKLDDAGPFNCTFCGYKFSAATSVSRIKWHLSGVKGRGVKICEKVPGDVQDSARGAIDGPPEKKHKAMEGSSNNDLANTISTSAQEQNYGGRCDRRTSPEARSGWIASLIKIEFMLEQTNIKIAKEEPLHLHSERGSSHERLTINQRAGQPFVRDGSREVLQRNGDESRGDAFPTKKLMGAEIFWIMIEFTSFGIFGMGILLQDIHLDLSNEDTMEKAAKLSKALTKKQPWFSFSMICGTV</sequence>
<evidence type="ECO:0000256" key="3">
    <source>
        <dbReference type="ARBA" id="ARBA00022833"/>
    </source>
</evidence>
<keyword evidence="2 4" id="KW-0863">Zinc-finger</keyword>
<feature type="compositionally biased region" description="Basic and acidic residues" evidence="5">
    <location>
        <begin position="169"/>
        <end position="183"/>
    </location>
</feature>
<dbReference type="PROSITE" id="PS50808">
    <property type="entry name" value="ZF_BED"/>
    <property type="match status" value="1"/>
</dbReference>
<evidence type="ECO:0000256" key="1">
    <source>
        <dbReference type="ARBA" id="ARBA00022723"/>
    </source>
</evidence>
<evidence type="ECO:0000313" key="8">
    <source>
        <dbReference type="EMBL" id="VFU24912.1"/>
    </source>
</evidence>
<dbReference type="InterPro" id="IPR003656">
    <property type="entry name" value="Znf_BED"/>
</dbReference>
<keyword evidence="1" id="KW-0479">Metal-binding</keyword>
<keyword evidence="6" id="KW-0812">Transmembrane</keyword>